<evidence type="ECO:0000256" key="2">
    <source>
        <dbReference type="SAM" id="SignalP"/>
    </source>
</evidence>
<dbReference type="RefSeq" id="WP_190949785.1">
    <property type="nucleotide sequence ID" value="NZ_JACJTC010000008.1"/>
</dbReference>
<dbReference type="EMBL" id="JACJTC010000008">
    <property type="protein sequence ID" value="MBD2612220.1"/>
    <property type="molecule type" value="Genomic_DNA"/>
</dbReference>
<feature type="chain" id="PRO_5047484958" evidence="2">
    <location>
        <begin position="35"/>
        <end position="255"/>
    </location>
</feature>
<feature type="compositionally biased region" description="Polar residues" evidence="1">
    <location>
        <begin position="43"/>
        <end position="61"/>
    </location>
</feature>
<dbReference type="InterPro" id="IPR010328">
    <property type="entry name" value="DUF928"/>
</dbReference>
<organism evidence="3 4">
    <name type="scientific">Nostoc punctiforme FACHB-252</name>
    <dbReference type="NCBI Taxonomy" id="1357509"/>
    <lineage>
        <taxon>Bacteria</taxon>
        <taxon>Bacillati</taxon>
        <taxon>Cyanobacteriota</taxon>
        <taxon>Cyanophyceae</taxon>
        <taxon>Nostocales</taxon>
        <taxon>Nostocaceae</taxon>
        <taxon>Nostoc</taxon>
    </lineage>
</organism>
<protein>
    <submittedName>
        <fullName evidence="3">DUF928 domain-containing protein</fullName>
    </submittedName>
</protein>
<evidence type="ECO:0000313" key="3">
    <source>
        <dbReference type="EMBL" id="MBD2612220.1"/>
    </source>
</evidence>
<gene>
    <name evidence="3" type="ORF">H6G94_13185</name>
</gene>
<accession>A0ABR8HAL5</accession>
<feature type="signal peptide" evidence="2">
    <location>
        <begin position="1"/>
        <end position="34"/>
    </location>
</feature>
<comment type="caution">
    <text evidence="3">The sequence shown here is derived from an EMBL/GenBank/DDBJ whole genome shotgun (WGS) entry which is preliminary data.</text>
</comment>
<feature type="region of interest" description="Disordered" evidence="1">
    <location>
        <begin position="38"/>
        <end position="61"/>
    </location>
</feature>
<name>A0ABR8HAL5_NOSPU</name>
<evidence type="ECO:0000313" key="4">
    <source>
        <dbReference type="Proteomes" id="UP000606396"/>
    </source>
</evidence>
<dbReference type="Pfam" id="PF06051">
    <property type="entry name" value="DUF928"/>
    <property type="match status" value="1"/>
</dbReference>
<keyword evidence="4" id="KW-1185">Reference proteome</keyword>
<keyword evidence="2" id="KW-0732">Signal</keyword>
<reference evidence="3 4" key="1">
    <citation type="journal article" date="2020" name="ISME J.">
        <title>Comparative genomics reveals insights into cyanobacterial evolution and habitat adaptation.</title>
        <authorList>
            <person name="Chen M.Y."/>
            <person name="Teng W.K."/>
            <person name="Zhao L."/>
            <person name="Hu C.X."/>
            <person name="Zhou Y.K."/>
            <person name="Han B.P."/>
            <person name="Song L.R."/>
            <person name="Shu W.S."/>
        </authorList>
    </citation>
    <scope>NUCLEOTIDE SEQUENCE [LARGE SCALE GENOMIC DNA]</scope>
    <source>
        <strain evidence="3 4">FACHB-252</strain>
    </source>
</reference>
<dbReference type="Proteomes" id="UP000606396">
    <property type="component" value="Unassembled WGS sequence"/>
</dbReference>
<evidence type="ECO:0000256" key="1">
    <source>
        <dbReference type="SAM" id="MobiDB-lite"/>
    </source>
</evidence>
<proteinExistence type="predicted"/>
<sequence length="255" mass="28489">MSKLFCVSKQLLTSKLLLSLTLILSLILTNTALADYKPPKNPSSPKTATGSNGTRTNECTGNGKTTLTALAPFSYVGQTASLQPTFAWFVPNSPTREIKFSLYRYEDGKPKFLYTKQLQSSPGIMQLSFINEKISLSVGQQYLWQVALLCNPNHPSENLIVRAEIKVVEIPHSLKNALSQTKELIKRSELYAENGLWYDALAESPNKTSTLILLSQLTKIEVKKANEIPESADKKYLQQQILQLQQVVDVEQLLK</sequence>